<feature type="region of interest" description="Disordered" evidence="7">
    <location>
        <begin position="43"/>
        <end position="204"/>
    </location>
</feature>
<dbReference type="AlphaFoldDB" id="A0AAD9Q9Q2"/>
<dbReference type="GO" id="GO:0017069">
    <property type="term" value="F:snRNA binding"/>
    <property type="evidence" value="ECO:0007669"/>
    <property type="project" value="TreeGrafter"/>
</dbReference>
<evidence type="ECO:0000256" key="6">
    <source>
        <dbReference type="RuleBase" id="RU367087"/>
    </source>
</evidence>
<feature type="domain" description="Bin3-type SAM" evidence="8">
    <location>
        <begin position="320"/>
        <end position="544"/>
    </location>
</feature>
<evidence type="ECO:0000256" key="4">
    <source>
        <dbReference type="ARBA" id="ARBA00022691"/>
    </source>
</evidence>
<evidence type="ECO:0000256" key="1">
    <source>
        <dbReference type="ARBA" id="ARBA00008361"/>
    </source>
</evidence>
<reference evidence="9" key="1">
    <citation type="journal article" date="2023" name="G3 (Bethesda)">
        <title>Whole genome assembly and annotation of the endangered Caribbean coral Acropora cervicornis.</title>
        <authorList>
            <person name="Selwyn J.D."/>
            <person name="Vollmer S.V."/>
        </authorList>
    </citation>
    <scope>NUCLEOTIDE SEQUENCE</scope>
    <source>
        <strain evidence="9">K2</strain>
    </source>
</reference>
<feature type="compositionally biased region" description="Basic residues" evidence="7">
    <location>
        <begin position="285"/>
        <end position="294"/>
    </location>
</feature>
<evidence type="ECO:0000256" key="5">
    <source>
        <dbReference type="PROSITE-ProRule" id="PRU00848"/>
    </source>
</evidence>
<dbReference type="Proteomes" id="UP001249851">
    <property type="component" value="Unassembled WGS sequence"/>
</dbReference>
<dbReference type="GO" id="GO:0040031">
    <property type="term" value="P:snRNA modification"/>
    <property type="evidence" value="ECO:0007669"/>
    <property type="project" value="TreeGrafter"/>
</dbReference>
<feature type="compositionally biased region" description="Polar residues" evidence="7">
    <location>
        <begin position="1"/>
        <end position="11"/>
    </location>
</feature>
<feature type="compositionally biased region" description="Basic and acidic residues" evidence="7">
    <location>
        <begin position="157"/>
        <end position="169"/>
    </location>
</feature>
<feature type="region of interest" description="Disordered" evidence="7">
    <location>
        <begin position="1"/>
        <end position="23"/>
    </location>
</feature>
<dbReference type="EC" id="2.1.1.-" evidence="6"/>
<feature type="region of interest" description="Disordered" evidence="7">
    <location>
        <begin position="257"/>
        <end position="294"/>
    </location>
</feature>
<keyword evidence="3 6" id="KW-0808">Transferase</keyword>
<dbReference type="InterPro" id="IPR029063">
    <property type="entry name" value="SAM-dependent_MTases_sf"/>
</dbReference>
<dbReference type="SUPFAM" id="SSF53335">
    <property type="entry name" value="S-adenosyl-L-methionine-dependent methyltransferases"/>
    <property type="match status" value="1"/>
</dbReference>
<sequence length="544" mass="61465">MASKLKQQQSPGKRKLTIPLGNQKFVTRGISPRLKVNLRDFRSVGIGKQAKQKGDQGASQARPWRKPQEKNRPKIVRFHCGGNSADPLNLNSLIDRDPSITTPQASPLSEHSESPVQVLEPRDKTDPLNLKGAVLEPEIKESPVTPKKRKKRKRHNVNHDAENEAKPKDQLCTPLNDSDGSISEGRRKRKKNAVRTDDEKKTEVKAQTTDCFLMSNDHTSVMREDNETASKKKACFNSGSSEEAKALSCDVKMENSIAEGEPKGDSEKADEREVPGFNKGMNPKRDKHHPAKRSQKKEKLFIYGNYNRYYGYRNPHCTEDLRLKCFKKEWIEGKDVLDLGCNVGHVTLALARDLRPRIIMGVDIDTGLVKAAKNNLRYYMNCPTSVPGKSERGVDFPVSFSITSGPLAAPIVVDLDEKSSFPHNVVFKQENYVPASSEVLSKQKPMYDLILCLSLTKWIHLNWGDDGLKLMFKRIFLNLRPGGKLVLEPQPFSSYKKKKNLTEKIRSNYDAIKFRPEQFVDYLLSESVGFATFEVLETPHHKSS</sequence>
<evidence type="ECO:0000259" key="8">
    <source>
        <dbReference type="PROSITE" id="PS51515"/>
    </source>
</evidence>
<feature type="compositionally biased region" description="Basic and acidic residues" evidence="7">
    <location>
        <begin position="260"/>
        <end position="274"/>
    </location>
</feature>
<dbReference type="EMBL" id="JARQWQ010000050">
    <property type="protein sequence ID" value="KAK2557352.1"/>
    <property type="molecule type" value="Genomic_DNA"/>
</dbReference>
<dbReference type="PROSITE" id="PS51515">
    <property type="entry name" value="BIN3_SAM"/>
    <property type="match status" value="1"/>
</dbReference>
<protein>
    <recommendedName>
        <fullName evidence="6">RNA methyltransferase</fullName>
        <ecNumber evidence="6">2.1.1.-</ecNumber>
    </recommendedName>
</protein>
<dbReference type="Pfam" id="PF06859">
    <property type="entry name" value="Bin3"/>
    <property type="match status" value="1"/>
</dbReference>
<accession>A0AAD9Q9Q2</accession>
<feature type="compositionally biased region" description="Polar residues" evidence="7">
    <location>
        <begin position="99"/>
        <end position="109"/>
    </location>
</feature>
<evidence type="ECO:0000256" key="3">
    <source>
        <dbReference type="ARBA" id="ARBA00022679"/>
    </source>
</evidence>
<dbReference type="GO" id="GO:0008173">
    <property type="term" value="F:RNA methyltransferase activity"/>
    <property type="evidence" value="ECO:0007669"/>
    <property type="project" value="UniProtKB-UniRule"/>
</dbReference>
<name>A0AAD9Q9Q2_ACRCE</name>
<gene>
    <name evidence="9" type="ORF">P5673_020462</name>
</gene>
<keyword evidence="10" id="KW-1185">Reference proteome</keyword>
<dbReference type="InterPro" id="IPR024160">
    <property type="entry name" value="BIN3_SAM-bd_dom"/>
</dbReference>
<feature type="compositionally biased region" description="Basic and acidic residues" evidence="7">
    <location>
        <begin position="194"/>
        <end position="204"/>
    </location>
</feature>
<evidence type="ECO:0000256" key="7">
    <source>
        <dbReference type="SAM" id="MobiDB-lite"/>
    </source>
</evidence>
<keyword evidence="2 6" id="KW-0489">Methyltransferase</keyword>
<dbReference type="GO" id="GO:0008171">
    <property type="term" value="F:O-methyltransferase activity"/>
    <property type="evidence" value="ECO:0007669"/>
    <property type="project" value="UniProtKB-UniRule"/>
</dbReference>
<feature type="non-terminal residue" evidence="9">
    <location>
        <position position="1"/>
    </location>
</feature>
<comment type="caution">
    <text evidence="9">The sequence shown here is derived from an EMBL/GenBank/DDBJ whole genome shotgun (WGS) entry which is preliminary data.</text>
</comment>
<evidence type="ECO:0000313" key="10">
    <source>
        <dbReference type="Proteomes" id="UP001249851"/>
    </source>
</evidence>
<dbReference type="CDD" id="cd02440">
    <property type="entry name" value="AdoMet_MTases"/>
    <property type="match status" value="1"/>
</dbReference>
<comment type="similarity">
    <text evidence="1 6">Belongs to the methyltransferase superfamily.</text>
</comment>
<dbReference type="PANTHER" id="PTHR12315">
    <property type="entry name" value="BICOID-INTERACTING PROTEIN RELATED"/>
    <property type="match status" value="1"/>
</dbReference>
<dbReference type="InterPro" id="IPR010675">
    <property type="entry name" value="Bin3_C"/>
</dbReference>
<evidence type="ECO:0000313" key="9">
    <source>
        <dbReference type="EMBL" id="KAK2557352.1"/>
    </source>
</evidence>
<dbReference type="InterPro" id="IPR039772">
    <property type="entry name" value="Bin3-like"/>
</dbReference>
<feature type="compositionally biased region" description="Basic residues" evidence="7">
    <location>
        <begin position="146"/>
        <end position="156"/>
    </location>
</feature>
<evidence type="ECO:0000256" key="2">
    <source>
        <dbReference type="ARBA" id="ARBA00022603"/>
    </source>
</evidence>
<proteinExistence type="inferred from homology"/>
<organism evidence="9 10">
    <name type="scientific">Acropora cervicornis</name>
    <name type="common">Staghorn coral</name>
    <dbReference type="NCBI Taxonomy" id="6130"/>
    <lineage>
        <taxon>Eukaryota</taxon>
        <taxon>Metazoa</taxon>
        <taxon>Cnidaria</taxon>
        <taxon>Anthozoa</taxon>
        <taxon>Hexacorallia</taxon>
        <taxon>Scleractinia</taxon>
        <taxon>Astrocoeniina</taxon>
        <taxon>Acroporidae</taxon>
        <taxon>Acropora</taxon>
    </lineage>
</organism>
<dbReference type="PANTHER" id="PTHR12315:SF0">
    <property type="entry name" value="7SK SNRNA METHYLPHOSPHATE CAPPING ENZYME"/>
    <property type="match status" value="1"/>
</dbReference>
<reference evidence="9" key="2">
    <citation type="journal article" date="2023" name="Science">
        <title>Genomic signatures of disease resistance in endangered staghorn corals.</title>
        <authorList>
            <person name="Vollmer S.V."/>
            <person name="Selwyn J.D."/>
            <person name="Despard B.A."/>
            <person name="Roesel C.L."/>
        </authorList>
    </citation>
    <scope>NUCLEOTIDE SEQUENCE</scope>
    <source>
        <strain evidence="9">K2</strain>
    </source>
</reference>
<dbReference type="Gene3D" id="3.40.50.150">
    <property type="entry name" value="Vaccinia Virus protein VP39"/>
    <property type="match status" value="1"/>
</dbReference>
<dbReference type="GO" id="GO:0032259">
    <property type="term" value="P:methylation"/>
    <property type="evidence" value="ECO:0007669"/>
    <property type="project" value="UniProtKB-KW"/>
</dbReference>
<keyword evidence="4 5" id="KW-0949">S-adenosyl-L-methionine</keyword>